<reference evidence="1 2" key="1">
    <citation type="journal article" date="2018" name="Nat. Genet.">
        <title>The Rosa genome provides new insights in the design of modern roses.</title>
        <authorList>
            <person name="Bendahmane M."/>
        </authorList>
    </citation>
    <scope>NUCLEOTIDE SEQUENCE [LARGE SCALE GENOMIC DNA]</scope>
    <source>
        <strain evidence="2">cv. Old Blush</strain>
    </source>
</reference>
<dbReference type="AlphaFoldDB" id="A0A2P6Q3Q7"/>
<proteinExistence type="predicted"/>
<gene>
    <name evidence="1" type="ORF">RchiOBHm_Chr5g0007241</name>
</gene>
<protein>
    <submittedName>
        <fullName evidence="1">Uncharacterized protein</fullName>
    </submittedName>
</protein>
<evidence type="ECO:0000313" key="2">
    <source>
        <dbReference type="Proteomes" id="UP000238479"/>
    </source>
</evidence>
<keyword evidence="2" id="KW-1185">Reference proteome</keyword>
<accession>A0A2P6Q3Q7</accession>
<name>A0A2P6Q3Q7_ROSCH</name>
<dbReference type="Proteomes" id="UP000238479">
    <property type="component" value="Chromosome 5"/>
</dbReference>
<organism evidence="1 2">
    <name type="scientific">Rosa chinensis</name>
    <name type="common">China rose</name>
    <dbReference type="NCBI Taxonomy" id="74649"/>
    <lineage>
        <taxon>Eukaryota</taxon>
        <taxon>Viridiplantae</taxon>
        <taxon>Streptophyta</taxon>
        <taxon>Embryophyta</taxon>
        <taxon>Tracheophyta</taxon>
        <taxon>Spermatophyta</taxon>
        <taxon>Magnoliopsida</taxon>
        <taxon>eudicotyledons</taxon>
        <taxon>Gunneridae</taxon>
        <taxon>Pentapetalae</taxon>
        <taxon>rosids</taxon>
        <taxon>fabids</taxon>
        <taxon>Rosales</taxon>
        <taxon>Rosaceae</taxon>
        <taxon>Rosoideae</taxon>
        <taxon>Rosoideae incertae sedis</taxon>
        <taxon>Rosa</taxon>
    </lineage>
</organism>
<dbReference type="Gramene" id="PRQ28831">
    <property type="protein sequence ID" value="PRQ28831"/>
    <property type="gene ID" value="RchiOBHm_Chr5g0007241"/>
</dbReference>
<evidence type="ECO:0000313" key="1">
    <source>
        <dbReference type="EMBL" id="PRQ28831.1"/>
    </source>
</evidence>
<dbReference type="EMBL" id="PDCK01000043">
    <property type="protein sequence ID" value="PRQ28831.1"/>
    <property type="molecule type" value="Genomic_DNA"/>
</dbReference>
<comment type="caution">
    <text evidence="1">The sequence shown here is derived from an EMBL/GenBank/DDBJ whole genome shotgun (WGS) entry which is preliminary data.</text>
</comment>
<sequence length="105" mass="12099">MGYLYAKMLGMLNNYHMFSSNGIKFILYTKVEFHCATVPKGYSREQILRVGKTVLPLVEMFCYGSVVDLELDKDKGRFLLFLFLEIICTSICTPTSDLADYQDQF</sequence>